<gene>
    <name evidence="4" type="ORF">FN976_11355</name>
</gene>
<comment type="caution">
    <text evidence="4">The sequence shown here is derived from an EMBL/GenBank/DDBJ whole genome shotgun (WGS) entry which is preliminary data.</text>
</comment>
<dbReference type="SUPFAM" id="SSF110849">
    <property type="entry name" value="ParB/Sulfiredoxin"/>
    <property type="match status" value="1"/>
</dbReference>
<dbReference type="Gene3D" id="1.10.10.2830">
    <property type="match status" value="1"/>
</dbReference>
<dbReference type="InterPro" id="IPR050336">
    <property type="entry name" value="Chromosome_partition/occlusion"/>
</dbReference>
<feature type="domain" description="ParB-like N-terminal" evidence="3">
    <location>
        <begin position="77"/>
        <end position="174"/>
    </location>
</feature>
<evidence type="ECO:0000313" key="4">
    <source>
        <dbReference type="EMBL" id="TWO71503.1"/>
    </source>
</evidence>
<dbReference type="CDD" id="cd16405">
    <property type="entry name" value="RepB_like_N"/>
    <property type="match status" value="1"/>
</dbReference>
<name>A0A562ZSK1_9BURK</name>
<dbReference type="GO" id="GO:0005694">
    <property type="term" value="C:chromosome"/>
    <property type="evidence" value="ECO:0007669"/>
    <property type="project" value="TreeGrafter"/>
</dbReference>
<evidence type="ECO:0000256" key="2">
    <source>
        <dbReference type="SAM" id="MobiDB-lite"/>
    </source>
</evidence>
<dbReference type="SMART" id="SM00470">
    <property type="entry name" value="ParB"/>
    <property type="match status" value="1"/>
</dbReference>
<feature type="region of interest" description="Disordered" evidence="2">
    <location>
        <begin position="1"/>
        <end position="42"/>
    </location>
</feature>
<dbReference type="Gene3D" id="3.90.1530.10">
    <property type="entry name" value="Conserved hypothetical protein from pyrococcus furiosus pfu- 392566-001, ParB domain"/>
    <property type="match status" value="1"/>
</dbReference>
<dbReference type="EMBL" id="VOBQ01000008">
    <property type="protein sequence ID" value="TWO71503.1"/>
    <property type="molecule type" value="Genomic_DNA"/>
</dbReference>
<dbReference type="InterPro" id="IPR004437">
    <property type="entry name" value="ParB/RepB/Spo0J"/>
</dbReference>
<evidence type="ECO:0000259" key="3">
    <source>
        <dbReference type="SMART" id="SM00470"/>
    </source>
</evidence>
<dbReference type="AlphaFoldDB" id="A0A562ZSK1"/>
<dbReference type="GO" id="GO:0003677">
    <property type="term" value="F:DNA binding"/>
    <property type="evidence" value="ECO:0007669"/>
    <property type="project" value="InterPro"/>
</dbReference>
<feature type="compositionally biased region" description="Basic and acidic residues" evidence="2">
    <location>
        <begin position="1"/>
        <end position="12"/>
    </location>
</feature>
<dbReference type="PANTHER" id="PTHR33375:SF1">
    <property type="entry name" value="CHROMOSOME-PARTITIONING PROTEIN PARB-RELATED"/>
    <property type="match status" value="1"/>
</dbReference>
<dbReference type="Pfam" id="PF02195">
    <property type="entry name" value="ParB_N"/>
    <property type="match status" value="1"/>
</dbReference>
<dbReference type="NCBIfam" id="TIGR00180">
    <property type="entry name" value="parB_part"/>
    <property type="match status" value="1"/>
</dbReference>
<evidence type="ECO:0000256" key="1">
    <source>
        <dbReference type="ARBA" id="ARBA00006295"/>
    </source>
</evidence>
<dbReference type="OrthoDB" id="9150072at2"/>
<accession>A0A562ZSK1</accession>
<comment type="similarity">
    <text evidence="1">Belongs to the ParB family.</text>
</comment>
<dbReference type="InterPro" id="IPR036086">
    <property type="entry name" value="ParB/Sulfiredoxin_sf"/>
</dbReference>
<keyword evidence="5" id="KW-1185">Reference proteome</keyword>
<reference evidence="4 5" key="1">
    <citation type="submission" date="2019-07" db="EMBL/GenBank/DDBJ databases">
        <title>Caenimonas sedimenti sp. nov., isolated from activated sludge.</title>
        <authorList>
            <person name="Xu J."/>
        </authorList>
    </citation>
    <scope>NUCLEOTIDE SEQUENCE [LARGE SCALE GENOMIC DNA]</scope>
    <source>
        <strain evidence="4 5">HX-9-20</strain>
    </source>
</reference>
<sequence length="340" mass="36673">MKLSEKAAKVNFDDLDDESGSGSSAAQPAGGAPAGSAAAPRTRATGVAGITDRINLHHQVTELQTQLAAFEAAQLVVMLDPAQVKESKWKNRHELSYSTQEYMDLRDEIAAAGGNVQPIKVRRKAKGANGEDEYEIVYGRRRNRSCLDLGFKVAAIIEDMDDLALFTAMERENRNRADLSPWEQGVMYKDALDAKLFASQKQMAAALGISAGALSMALALASLPDEVISAFPSPLELQYRWGTELTSALEADTARVITKAQELGKMSPRPTARVVLEALVGAGSGAPKVQPEARELRSADRMAGIYSKDAKGRISVKLSSGALTVAKEKKLVEFLERLLQ</sequence>
<dbReference type="InterPro" id="IPR037972">
    <property type="entry name" value="RepB_N"/>
</dbReference>
<dbReference type="GO" id="GO:0007059">
    <property type="term" value="P:chromosome segregation"/>
    <property type="evidence" value="ECO:0007669"/>
    <property type="project" value="TreeGrafter"/>
</dbReference>
<dbReference type="PANTHER" id="PTHR33375">
    <property type="entry name" value="CHROMOSOME-PARTITIONING PROTEIN PARB-RELATED"/>
    <property type="match status" value="1"/>
</dbReference>
<protein>
    <submittedName>
        <fullName evidence="4">ParB/RepB/Spo0J family partition protein</fullName>
    </submittedName>
</protein>
<evidence type="ECO:0000313" key="5">
    <source>
        <dbReference type="Proteomes" id="UP000318199"/>
    </source>
</evidence>
<organism evidence="4 5">
    <name type="scientific">Caenimonas sedimenti</name>
    <dbReference type="NCBI Taxonomy" id="2596921"/>
    <lineage>
        <taxon>Bacteria</taxon>
        <taxon>Pseudomonadati</taxon>
        <taxon>Pseudomonadota</taxon>
        <taxon>Betaproteobacteria</taxon>
        <taxon>Burkholderiales</taxon>
        <taxon>Comamonadaceae</taxon>
        <taxon>Caenimonas</taxon>
    </lineage>
</organism>
<feature type="compositionally biased region" description="Low complexity" evidence="2">
    <location>
        <begin position="20"/>
        <end position="40"/>
    </location>
</feature>
<proteinExistence type="inferred from homology"/>
<dbReference type="Pfam" id="PF18090">
    <property type="entry name" value="SoPB_HTH"/>
    <property type="match status" value="1"/>
</dbReference>
<dbReference type="Proteomes" id="UP000318199">
    <property type="component" value="Unassembled WGS sequence"/>
</dbReference>
<dbReference type="SUPFAM" id="SSF109709">
    <property type="entry name" value="KorB DNA-binding domain-like"/>
    <property type="match status" value="1"/>
</dbReference>
<dbReference type="InterPro" id="IPR003115">
    <property type="entry name" value="ParB_N"/>
</dbReference>
<dbReference type="InterPro" id="IPR040873">
    <property type="entry name" value="SoPB_HTH"/>
</dbReference>
<dbReference type="RefSeq" id="WP_145893115.1">
    <property type="nucleotide sequence ID" value="NZ_VOBQ01000008.1"/>
</dbReference>